<evidence type="ECO:0000256" key="8">
    <source>
        <dbReference type="ARBA" id="ARBA00022840"/>
    </source>
</evidence>
<dbReference type="PANTHER" id="PTHR24346:SF110">
    <property type="entry name" value="NON-SPECIFIC SERINE_THREONINE PROTEIN KINASE"/>
    <property type="match status" value="1"/>
</dbReference>
<dbReference type="PROSITE" id="PS50011">
    <property type="entry name" value="PROTEIN_KINASE_DOM"/>
    <property type="match status" value="1"/>
</dbReference>
<comment type="similarity">
    <text evidence="1">Belongs to the protein kinase superfamily. CAMK Ser/Thr protein kinase family. NIM1 subfamily.</text>
</comment>
<name>A0A6A6XMS0_9PLEO</name>
<organism evidence="13 14">
    <name type="scientific">Melanomma pulvis-pyrius CBS 109.77</name>
    <dbReference type="NCBI Taxonomy" id="1314802"/>
    <lineage>
        <taxon>Eukaryota</taxon>
        <taxon>Fungi</taxon>
        <taxon>Dikarya</taxon>
        <taxon>Ascomycota</taxon>
        <taxon>Pezizomycotina</taxon>
        <taxon>Dothideomycetes</taxon>
        <taxon>Pleosporomycetidae</taxon>
        <taxon>Pleosporales</taxon>
        <taxon>Melanommataceae</taxon>
        <taxon>Melanomma</taxon>
    </lineage>
</organism>
<dbReference type="EC" id="2.7.11.1" evidence="2"/>
<dbReference type="GO" id="GO:0004674">
    <property type="term" value="F:protein serine/threonine kinase activity"/>
    <property type="evidence" value="ECO:0007669"/>
    <property type="project" value="UniProtKB-KW"/>
</dbReference>
<evidence type="ECO:0000256" key="6">
    <source>
        <dbReference type="ARBA" id="ARBA00022741"/>
    </source>
</evidence>
<feature type="region of interest" description="Disordered" evidence="11">
    <location>
        <begin position="968"/>
        <end position="991"/>
    </location>
</feature>
<feature type="compositionally biased region" description="Basic and acidic residues" evidence="11">
    <location>
        <begin position="66"/>
        <end position="76"/>
    </location>
</feature>
<dbReference type="Pfam" id="PF00069">
    <property type="entry name" value="Pkinase"/>
    <property type="match status" value="1"/>
</dbReference>
<feature type="region of interest" description="Disordered" evidence="11">
    <location>
        <begin position="1"/>
        <end position="119"/>
    </location>
</feature>
<keyword evidence="7 13" id="KW-0418">Kinase</keyword>
<evidence type="ECO:0000313" key="13">
    <source>
        <dbReference type="EMBL" id="KAF2796857.1"/>
    </source>
</evidence>
<keyword evidence="8" id="KW-0067">ATP-binding</keyword>
<evidence type="ECO:0000256" key="4">
    <source>
        <dbReference type="ARBA" id="ARBA00022553"/>
    </source>
</evidence>
<keyword evidence="6" id="KW-0547">Nucleotide-binding</keyword>
<feature type="region of interest" description="Disordered" evidence="11">
    <location>
        <begin position="1069"/>
        <end position="1103"/>
    </location>
</feature>
<evidence type="ECO:0000256" key="9">
    <source>
        <dbReference type="ARBA" id="ARBA00047899"/>
    </source>
</evidence>
<keyword evidence="3" id="KW-0723">Serine/threonine-protein kinase</keyword>
<dbReference type="PROSITE" id="PS00108">
    <property type="entry name" value="PROTEIN_KINASE_ST"/>
    <property type="match status" value="1"/>
</dbReference>
<dbReference type="Gene3D" id="3.30.310.220">
    <property type="entry name" value="Fungal kinase associated-1 domain"/>
    <property type="match status" value="1"/>
</dbReference>
<protein>
    <recommendedName>
        <fullName evidence="2">non-specific serine/threonine protein kinase</fullName>
        <ecNumber evidence="2">2.7.11.1</ecNumber>
    </recommendedName>
</protein>
<keyword evidence="5" id="KW-0808">Transferase</keyword>
<dbReference type="Proteomes" id="UP000799757">
    <property type="component" value="Unassembled WGS sequence"/>
</dbReference>
<feature type="region of interest" description="Disordered" evidence="11">
    <location>
        <begin position="786"/>
        <end position="809"/>
    </location>
</feature>
<evidence type="ECO:0000256" key="10">
    <source>
        <dbReference type="ARBA" id="ARBA00048679"/>
    </source>
</evidence>
<feature type="compositionally biased region" description="Low complexity" evidence="11">
    <location>
        <begin position="639"/>
        <end position="650"/>
    </location>
</feature>
<comment type="catalytic activity">
    <reaction evidence="9">
        <text>L-threonyl-[protein] + ATP = O-phospho-L-threonyl-[protein] + ADP + H(+)</text>
        <dbReference type="Rhea" id="RHEA:46608"/>
        <dbReference type="Rhea" id="RHEA-COMP:11060"/>
        <dbReference type="Rhea" id="RHEA-COMP:11605"/>
        <dbReference type="ChEBI" id="CHEBI:15378"/>
        <dbReference type="ChEBI" id="CHEBI:30013"/>
        <dbReference type="ChEBI" id="CHEBI:30616"/>
        <dbReference type="ChEBI" id="CHEBI:61977"/>
        <dbReference type="ChEBI" id="CHEBI:456216"/>
        <dbReference type="EC" id="2.7.11.1"/>
    </reaction>
</comment>
<dbReference type="SMART" id="SM00220">
    <property type="entry name" value="S_TKc"/>
    <property type="match status" value="1"/>
</dbReference>
<reference evidence="13" key="1">
    <citation type="journal article" date="2020" name="Stud. Mycol.">
        <title>101 Dothideomycetes genomes: a test case for predicting lifestyles and emergence of pathogens.</title>
        <authorList>
            <person name="Haridas S."/>
            <person name="Albert R."/>
            <person name="Binder M."/>
            <person name="Bloem J."/>
            <person name="Labutti K."/>
            <person name="Salamov A."/>
            <person name="Andreopoulos B."/>
            <person name="Baker S."/>
            <person name="Barry K."/>
            <person name="Bills G."/>
            <person name="Bluhm B."/>
            <person name="Cannon C."/>
            <person name="Castanera R."/>
            <person name="Culley D."/>
            <person name="Daum C."/>
            <person name="Ezra D."/>
            <person name="Gonzalez J."/>
            <person name="Henrissat B."/>
            <person name="Kuo A."/>
            <person name="Liang C."/>
            <person name="Lipzen A."/>
            <person name="Lutzoni F."/>
            <person name="Magnuson J."/>
            <person name="Mondo S."/>
            <person name="Nolan M."/>
            <person name="Ohm R."/>
            <person name="Pangilinan J."/>
            <person name="Park H.-J."/>
            <person name="Ramirez L."/>
            <person name="Alfaro M."/>
            <person name="Sun H."/>
            <person name="Tritt A."/>
            <person name="Yoshinaga Y."/>
            <person name="Zwiers L.-H."/>
            <person name="Turgeon B."/>
            <person name="Goodwin S."/>
            <person name="Spatafora J."/>
            <person name="Crous P."/>
            <person name="Grigoriev I."/>
        </authorList>
    </citation>
    <scope>NUCLEOTIDE SEQUENCE</scope>
    <source>
        <strain evidence="13">CBS 109.77</strain>
    </source>
</reference>
<feature type="compositionally biased region" description="Low complexity" evidence="11">
    <location>
        <begin position="601"/>
        <end position="631"/>
    </location>
</feature>
<dbReference type="SUPFAM" id="SSF56112">
    <property type="entry name" value="Protein kinase-like (PK-like)"/>
    <property type="match status" value="1"/>
</dbReference>
<keyword evidence="14" id="KW-1185">Reference proteome</keyword>
<evidence type="ECO:0000256" key="7">
    <source>
        <dbReference type="ARBA" id="ARBA00022777"/>
    </source>
</evidence>
<dbReference type="Pfam" id="PF16797">
    <property type="entry name" value="Fungal_KA1"/>
    <property type="match status" value="1"/>
</dbReference>
<feature type="region of interest" description="Disordered" evidence="11">
    <location>
        <begin position="560"/>
        <end position="662"/>
    </location>
</feature>
<dbReference type="OrthoDB" id="504170at2759"/>
<dbReference type="GO" id="GO:0005524">
    <property type="term" value="F:ATP binding"/>
    <property type="evidence" value="ECO:0007669"/>
    <property type="project" value="UniProtKB-KW"/>
</dbReference>
<feature type="compositionally biased region" description="Polar residues" evidence="11">
    <location>
        <begin position="54"/>
        <end position="64"/>
    </location>
</feature>
<dbReference type="InterPro" id="IPR008271">
    <property type="entry name" value="Ser/Thr_kinase_AS"/>
</dbReference>
<feature type="region of interest" description="Disordered" evidence="11">
    <location>
        <begin position="1016"/>
        <end position="1056"/>
    </location>
</feature>
<dbReference type="InterPro" id="IPR031850">
    <property type="entry name" value="Fungal_KA1_dom"/>
</dbReference>
<dbReference type="GO" id="GO:0005938">
    <property type="term" value="C:cell cortex"/>
    <property type="evidence" value="ECO:0007669"/>
    <property type="project" value="UniProtKB-ARBA"/>
</dbReference>
<evidence type="ECO:0000256" key="3">
    <source>
        <dbReference type="ARBA" id="ARBA00022527"/>
    </source>
</evidence>
<dbReference type="InterPro" id="IPR011009">
    <property type="entry name" value="Kinase-like_dom_sf"/>
</dbReference>
<comment type="catalytic activity">
    <reaction evidence="10">
        <text>L-seryl-[protein] + ATP = O-phospho-L-seryl-[protein] + ADP + H(+)</text>
        <dbReference type="Rhea" id="RHEA:17989"/>
        <dbReference type="Rhea" id="RHEA-COMP:9863"/>
        <dbReference type="Rhea" id="RHEA-COMP:11604"/>
        <dbReference type="ChEBI" id="CHEBI:15378"/>
        <dbReference type="ChEBI" id="CHEBI:29999"/>
        <dbReference type="ChEBI" id="CHEBI:30616"/>
        <dbReference type="ChEBI" id="CHEBI:83421"/>
        <dbReference type="ChEBI" id="CHEBI:456216"/>
        <dbReference type="EC" id="2.7.11.1"/>
    </reaction>
</comment>
<feature type="region of interest" description="Disordered" evidence="11">
    <location>
        <begin position="695"/>
        <end position="723"/>
    </location>
</feature>
<evidence type="ECO:0000256" key="5">
    <source>
        <dbReference type="ARBA" id="ARBA00022679"/>
    </source>
</evidence>
<gene>
    <name evidence="13" type="ORF">K505DRAFT_236771</name>
</gene>
<dbReference type="PANTHER" id="PTHR24346">
    <property type="entry name" value="MAP/MICROTUBULE AFFINITY-REGULATING KINASE"/>
    <property type="match status" value="1"/>
</dbReference>
<dbReference type="FunFam" id="1.10.510.10:FF:000571">
    <property type="entry name" value="Maternal embryonic leucine zipper kinase"/>
    <property type="match status" value="1"/>
</dbReference>
<feature type="compositionally biased region" description="Low complexity" evidence="11">
    <location>
        <begin position="704"/>
        <end position="722"/>
    </location>
</feature>
<dbReference type="InterPro" id="IPR043024">
    <property type="entry name" value="KA1_sf_fungal"/>
</dbReference>
<dbReference type="InterPro" id="IPR000719">
    <property type="entry name" value="Prot_kinase_dom"/>
</dbReference>
<evidence type="ECO:0000313" key="14">
    <source>
        <dbReference type="Proteomes" id="UP000799757"/>
    </source>
</evidence>
<evidence type="ECO:0000256" key="2">
    <source>
        <dbReference type="ARBA" id="ARBA00012513"/>
    </source>
</evidence>
<feature type="domain" description="Protein kinase" evidence="12">
    <location>
        <begin position="117"/>
        <end position="395"/>
    </location>
</feature>
<keyword evidence="4" id="KW-0597">Phosphoprotein</keyword>
<accession>A0A6A6XMS0</accession>
<feature type="compositionally biased region" description="Polar residues" evidence="11">
    <location>
        <begin position="96"/>
        <end position="106"/>
    </location>
</feature>
<feature type="compositionally biased region" description="Polar residues" evidence="11">
    <location>
        <begin position="1081"/>
        <end position="1101"/>
    </location>
</feature>
<dbReference type="GO" id="GO:0035556">
    <property type="term" value="P:intracellular signal transduction"/>
    <property type="evidence" value="ECO:0007669"/>
    <property type="project" value="TreeGrafter"/>
</dbReference>
<dbReference type="EMBL" id="MU001820">
    <property type="protein sequence ID" value="KAF2796857.1"/>
    <property type="molecule type" value="Genomic_DNA"/>
</dbReference>
<feature type="compositionally biased region" description="Polar residues" evidence="11">
    <location>
        <begin position="589"/>
        <end position="600"/>
    </location>
</feature>
<evidence type="ECO:0000256" key="1">
    <source>
        <dbReference type="ARBA" id="ARBA00010791"/>
    </source>
</evidence>
<dbReference type="Gene3D" id="1.10.510.10">
    <property type="entry name" value="Transferase(Phosphotransferase) domain 1"/>
    <property type="match status" value="1"/>
</dbReference>
<evidence type="ECO:0000256" key="11">
    <source>
        <dbReference type="SAM" id="MobiDB-lite"/>
    </source>
</evidence>
<feature type="compositionally biased region" description="Basic and acidic residues" evidence="11">
    <location>
        <begin position="1038"/>
        <end position="1051"/>
    </location>
</feature>
<evidence type="ECO:0000259" key="12">
    <source>
        <dbReference type="PROSITE" id="PS50011"/>
    </source>
</evidence>
<feature type="compositionally biased region" description="Polar residues" evidence="11">
    <location>
        <begin position="796"/>
        <end position="809"/>
    </location>
</feature>
<sequence>MDHSYHGRPPTRRRAPLGDATLRANQDTNSHRRRGEKPSPEILSSSPKYLPHNESLNPNGTLSVSHEPESSPDNKRISAVINEELPPRNPKRDSEISNASTNASNTGRRRKTHIGPWQLGKTIGRGGCSRVRLVRHSVNGEYGAAKIISKANAEKVSALSLYNLIESAEQDTTLGGMAIPFGLEREICIMKLLDHPNIVRLHDVWESHNELYLIMEYIEGGELFSYIGEYVALPEIEVVHLFRQVIAALLYCHRLNIHHRDLKPENILLDKETMTIKLVDFGMAAMQPTGKKLTTPCGSPHYAAPEVIRTKSYDGALADTWSCGVILYVMLAGTPPFNYNGDEKNLRYLFSAIAAADYEMPDQLSKEAKDLIKKILVPDPKKRITMEAIWEHPFLHKYDKELDFQGKKATIQHWVGPSPTIVGWQPLDRKTVDREILRYLRTLWHSEKEDVIVRRLISKESNQEKYFYSALQNYRNDELENYGGHHLAYSNSDYHHNAKTPPTGRGRLQLPDYRHNRSQSGYSILNNEHLYSRHSFYEPPLSDASYDPFRASREPIVPNQAVHPNVTIHRGSSSASRKLRPVTALGHRTGSSLRIQALTNSKNHSSIMSRNSSKRSTPSQRSHQSQQSQRSLTAKGRSISRSSMTSSHWPSSPPVIVRPGSIGKRGVSFSHLRRASITSASTAEAKGVHYTPEQQKFLDRSGGSVASSTRSRPPPSMQSSSPVIRAVGKSAANPIVPRLRVRKPESPSKYIQTEARKVSTELEKVMEEAFNRSSMSSSIRTIATDPNKDVSEYDTPPTSFSNRDSGGSTLATPNTKAMLQNRPLPPIPNETPNTFLLRKLAETRAEIARRLHENGDNTEHFNEVLLHLDRLMVPSATGAKRTSSAPAKSPEQSAFLPVISEEVKADDEDRYFEPYSSHYSNSHYRAVTDPIRTNLQGHRAVTDHTTIRLVSGSPNLIAPLNIRKRSGASTLSRGADDKPTVPWPGPVSNAPVRSYQTVQDNLLAVRTNENTILNSLPSVEPEKKESTLKKKKSSWFRRTAEEKDREQENQHKTAVGRLQIPEAWQSLDDRIKNDPPVSAGPSLNTTSNSSEFPIRNSSSAAGKNEVTGVRKGLFGLFGKKSKEDKGKRTMEFGLDNFSSSSILSGFDLGPENDYSTRSGPPELQTNWISRFLHIKPANKVLCFQIGRGKVRQEIVRLLRDWQSFGVKEVTFDRKTNTINARVDKNNRLKVKPVSIVIELFVVLAHGRRANLCLARFTQTRGAASSFRKAVDIIEEIFQEKNMLVEEEEKKAAMCEVLG</sequence>
<proteinExistence type="inferred from homology"/>